<feature type="domain" description="ABC transporter" evidence="11">
    <location>
        <begin position="2"/>
        <end position="242"/>
    </location>
</feature>
<feature type="transmembrane region" description="Helical" evidence="10">
    <location>
        <begin position="741"/>
        <end position="765"/>
    </location>
</feature>
<dbReference type="Pfam" id="PF02687">
    <property type="entry name" value="FtsX"/>
    <property type="match status" value="1"/>
</dbReference>
<organism evidence="12 13">
    <name type="scientific">Gallibacter intestinalis</name>
    <dbReference type="NCBI Taxonomy" id="2779356"/>
    <lineage>
        <taxon>Bacteria</taxon>
        <taxon>Bacillati</taxon>
        <taxon>Bacillota</taxon>
        <taxon>Clostridia</taxon>
        <taxon>Eubacteriales</taxon>
        <taxon>Eubacteriaceae</taxon>
        <taxon>Gallibacter</taxon>
    </lineage>
</organism>
<dbReference type="InterPro" id="IPR003593">
    <property type="entry name" value="AAA+_ATPase"/>
</dbReference>
<dbReference type="InterPro" id="IPR027417">
    <property type="entry name" value="P-loop_NTPase"/>
</dbReference>
<evidence type="ECO:0000313" key="13">
    <source>
        <dbReference type="Proteomes" id="UP001516588"/>
    </source>
</evidence>
<proteinExistence type="inferred from homology"/>
<dbReference type="PROSITE" id="PS00211">
    <property type="entry name" value="ABC_TRANSPORTER_1"/>
    <property type="match status" value="1"/>
</dbReference>
<evidence type="ECO:0000256" key="5">
    <source>
        <dbReference type="ARBA" id="ARBA00022741"/>
    </source>
</evidence>
<evidence type="ECO:0000256" key="2">
    <source>
        <dbReference type="ARBA" id="ARBA00022448"/>
    </source>
</evidence>
<dbReference type="InterPro" id="IPR017911">
    <property type="entry name" value="MacB-like_ATP-bd"/>
</dbReference>
<comment type="similarity">
    <text evidence="9">Belongs to the ABC transporter superfamily. Macrolide exporter (TC 3.A.1.122) family.</text>
</comment>
<feature type="transmembrane region" description="Helical" evidence="10">
    <location>
        <begin position="692"/>
        <end position="713"/>
    </location>
</feature>
<evidence type="ECO:0000256" key="9">
    <source>
        <dbReference type="ARBA" id="ARBA00038388"/>
    </source>
</evidence>
<evidence type="ECO:0000256" key="7">
    <source>
        <dbReference type="ARBA" id="ARBA00022989"/>
    </source>
</evidence>
<keyword evidence="8 10" id="KW-0472">Membrane</keyword>
<dbReference type="PANTHER" id="PTHR24220">
    <property type="entry name" value="IMPORT ATP-BINDING PROTEIN"/>
    <property type="match status" value="1"/>
</dbReference>
<evidence type="ECO:0000256" key="4">
    <source>
        <dbReference type="ARBA" id="ARBA00022692"/>
    </source>
</evidence>
<gene>
    <name evidence="12" type="ORF">INF20_00885</name>
</gene>
<protein>
    <submittedName>
        <fullName evidence="12">ABC transporter ATP-binding protein/permease</fullName>
    </submittedName>
</protein>
<keyword evidence="2" id="KW-0813">Transport</keyword>
<reference evidence="12 13" key="1">
    <citation type="submission" date="2020-10" db="EMBL/GenBank/DDBJ databases">
        <title>ChiBAC.</title>
        <authorList>
            <person name="Zenner C."/>
            <person name="Hitch T.C.A."/>
            <person name="Clavel T."/>
        </authorList>
    </citation>
    <scope>NUCLEOTIDE SEQUENCE [LARGE SCALE GENOMIC DNA]</scope>
    <source>
        <strain evidence="12 13">DSM 108706</strain>
    </source>
</reference>
<dbReference type="SUPFAM" id="SSF52540">
    <property type="entry name" value="P-loop containing nucleoside triphosphate hydrolases"/>
    <property type="match status" value="1"/>
</dbReference>
<evidence type="ECO:0000313" key="12">
    <source>
        <dbReference type="EMBL" id="MBE5034845.1"/>
    </source>
</evidence>
<evidence type="ECO:0000256" key="1">
    <source>
        <dbReference type="ARBA" id="ARBA00004429"/>
    </source>
</evidence>
<comment type="caution">
    <text evidence="12">The sequence shown here is derived from an EMBL/GenBank/DDBJ whole genome shotgun (WGS) entry which is preliminary data.</text>
</comment>
<name>A0ABR9QVF2_9FIRM</name>
<evidence type="ECO:0000256" key="3">
    <source>
        <dbReference type="ARBA" id="ARBA00022475"/>
    </source>
</evidence>
<dbReference type="Gene3D" id="3.40.50.300">
    <property type="entry name" value="P-loop containing nucleotide triphosphate hydrolases"/>
    <property type="match status" value="1"/>
</dbReference>
<keyword evidence="6 12" id="KW-0067">ATP-binding</keyword>
<keyword evidence="4 10" id="KW-0812">Transmembrane</keyword>
<dbReference type="InterPro" id="IPR017871">
    <property type="entry name" value="ABC_transporter-like_CS"/>
</dbReference>
<keyword evidence="5" id="KW-0547">Nucleotide-binding</keyword>
<feature type="transmembrane region" description="Helical" evidence="10">
    <location>
        <begin position="360"/>
        <end position="383"/>
    </location>
</feature>
<keyword evidence="7 10" id="KW-1133">Transmembrane helix</keyword>
<dbReference type="RefSeq" id="WP_226384509.1">
    <property type="nucleotide sequence ID" value="NZ_JADCKA010000001.1"/>
</dbReference>
<dbReference type="InterPro" id="IPR003439">
    <property type="entry name" value="ABC_transporter-like_ATP-bd"/>
</dbReference>
<dbReference type="InterPro" id="IPR003838">
    <property type="entry name" value="ABC3_permease_C"/>
</dbReference>
<dbReference type="SMART" id="SM00382">
    <property type="entry name" value="AAA"/>
    <property type="match status" value="1"/>
</dbReference>
<dbReference type="EMBL" id="JADCKA010000001">
    <property type="protein sequence ID" value="MBE5034845.1"/>
    <property type="molecule type" value="Genomic_DNA"/>
</dbReference>
<comment type="subcellular location">
    <subcellularLocation>
        <location evidence="1">Cell inner membrane</location>
        <topology evidence="1">Multi-pass membrane protein</topology>
    </subcellularLocation>
</comment>
<dbReference type="Pfam" id="PF00005">
    <property type="entry name" value="ABC_tran"/>
    <property type="match status" value="1"/>
</dbReference>
<accession>A0ABR9QVF2</accession>
<dbReference type="GO" id="GO:0005524">
    <property type="term" value="F:ATP binding"/>
    <property type="evidence" value="ECO:0007669"/>
    <property type="project" value="UniProtKB-KW"/>
</dbReference>
<evidence type="ECO:0000256" key="6">
    <source>
        <dbReference type="ARBA" id="ARBA00022840"/>
    </source>
</evidence>
<evidence type="ECO:0000256" key="8">
    <source>
        <dbReference type="ARBA" id="ARBA00023136"/>
    </source>
</evidence>
<dbReference type="CDD" id="cd03255">
    <property type="entry name" value="ABC_MJ0796_LolCDE_FtsE"/>
    <property type="match status" value="1"/>
</dbReference>
<sequence>MIRLEKVNKYFFKGKKNQIHVIDNTDLTFDASGLVALLGPSGCGKTTLLNVIGGLDGINSGDIVINGVSIAKARTGKKDAIRNEYIGYIFQNYNLVDDMTVFDNVAVVLKMLGIKDKAEIEEKVNYVLEKVGMYRYRKRYAGMLSGGERQRVGIARAIVKNPPIIIADEPTGNLDSRNTLEVMNIIKAISRDKLVILVTHEENLANFYADRIIKIKDGSVISDEPNNHEKGLDYVMDNRIYLGDMKREEQYSGDVADVRFYGGENERAKADIDIVVRNGNIYIRSKDPNSRVEIVDENSSMEIVEGHYREMTKEEQEAYQFDRTVLEHKAPVKYSTTISFGEMIRGGFKKVKNYSRTKKLLLVGFLVAAMFMTYAISNLMGLMTPDDKQFVTVNKDYMNISDSEMSIADYEKYQAAEGVKYAIPGDSRIDTKLVMDRYLQTASGYELISGSLGDIDTVADDEIIAGKRPSSDREILVDTMALESNFNSMEGTVREAGYLKKSDLVGEKVTIGALGEFTIAGIVDRQSPGIYADSSLFQDILASAGTFGSDNEDSQGAQTKYISADALSDRFKLEGGSLPDEDYEVLINADYKNEIAIGSVLEDEINGKKLKVTGYYSGLSDDIAGAEIRIVNKKTQEYGNIQKGIKNCGGMMIYAADRDVAQTALGEMGQQPEDTYEIAKAQYMSSIKNQTIAMIVMAAVMFVISVIEIYLIMRASFLSRIREVGVYRAIGMKKRDIYRMFTGEITAITTIAGLPGLAFMCYVLYKITGVDTFAEQFVFNPIMVITAIVVIYGVNLIFGLLPVWRTVRKTPAQILARTDI</sequence>
<evidence type="ECO:0000256" key="10">
    <source>
        <dbReference type="SAM" id="Phobius"/>
    </source>
</evidence>
<dbReference type="PANTHER" id="PTHR24220:SF86">
    <property type="entry name" value="ABC TRANSPORTER ABCH.1"/>
    <property type="match status" value="1"/>
</dbReference>
<keyword evidence="3" id="KW-1003">Cell membrane</keyword>
<feature type="transmembrane region" description="Helical" evidence="10">
    <location>
        <begin position="777"/>
        <end position="801"/>
    </location>
</feature>
<dbReference type="PROSITE" id="PS50893">
    <property type="entry name" value="ABC_TRANSPORTER_2"/>
    <property type="match status" value="1"/>
</dbReference>
<keyword evidence="13" id="KW-1185">Reference proteome</keyword>
<dbReference type="InterPro" id="IPR015854">
    <property type="entry name" value="ABC_transpr_LolD-like"/>
</dbReference>
<dbReference type="Proteomes" id="UP001516588">
    <property type="component" value="Unassembled WGS sequence"/>
</dbReference>
<evidence type="ECO:0000259" key="11">
    <source>
        <dbReference type="PROSITE" id="PS50893"/>
    </source>
</evidence>